<organism evidence="2 3">
    <name type="scientific">Gossypium arboreum</name>
    <name type="common">Tree cotton</name>
    <name type="synonym">Gossypium nanking</name>
    <dbReference type="NCBI Taxonomy" id="29729"/>
    <lineage>
        <taxon>Eukaryota</taxon>
        <taxon>Viridiplantae</taxon>
        <taxon>Streptophyta</taxon>
        <taxon>Embryophyta</taxon>
        <taxon>Tracheophyta</taxon>
        <taxon>Spermatophyta</taxon>
        <taxon>Magnoliopsida</taxon>
        <taxon>eudicotyledons</taxon>
        <taxon>Gunneridae</taxon>
        <taxon>Pentapetalae</taxon>
        <taxon>rosids</taxon>
        <taxon>malvids</taxon>
        <taxon>Malvales</taxon>
        <taxon>Malvaceae</taxon>
        <taxon>Malvoideae</taxon>
        <taxon>Gossypium</taxon>
    </lineage>
</organism>
<evidence type="ECO:0000313" key="2">
    <source>
        <dbReference type="EMBL" id="KAK5811623.1"/>
    </source>
</evidence>
<evidence type="ECO:0008006" key="4">
    <source>
        <dbReference type="Google" id="ProtNLM"/>
    </source>
</evidence>
<gene>
    <name evidence="2" type="ORF">PVK06_026974</name>
</gene>
<keyword evidence="3" id="KW-1185">Reference proteome</keyword>
<protein>
    <recommendedName>
        <fullName evidence="4">DUF4283 domain-containing protein</fullName>
    </recommendedName>
</protein>
<dbReference type="Proteomes" id="UP001358586">
    <property type="component" value="Chromosome 8"/>
</dbReference>
<feature type="region of interest" description="Disordered" evidence="1">
    <location>
        <begin position="81"/>
        <end position="105"/>
    </location>
</feature>
<evidence type="ECO:0000256" key="1">
    <source>
        <dbReference type="SAM" id="MobiDB-lite"/>
    </source>
</evidence>
<proteinExistence type="predicted"/>
<evidence type="ECO:0000313" key="3">
    <source>
        <dbReference type="Proteomes" id="UP001358586"/>
    </source>
</evidence>
<dbReference type="EMBL" id="JARKNE010000008">
    <property type="protein sequence ID" value="KAK5811623.1"/>
    <property type="molecule type" value="Genomic_DNA"/>
</dbReference>
<name>A0ABR0NZE5_GOSAR</name>
<feature type="compositionally biased region" description="Basic and acidic residues" evidence="1">
    <location>
        <begin position="81"/>
        <end position="104"/>
    </location>
</feature>
<sequence>MEDHDRILNLMPWLFDKCLFSMVPFDKGKDIESYEFGLSPFWLRVYNIPIELMDRKIALAVGKAIGELVVIDWKDFRKESQTNIKDDSGQPNQLEKEKRVEKESISNLPVEKRSHKLNRDNMGCFKQKRKRMMGWNGENHDESLSKSARRRLMENVSPLKAVAGMGGLGIRELRLFNVALLGRQGDVFQPKSIDKPSFTWKSIAKAAQELYDGFGWTIGNDKSIKIWHDNWGFEGLLGQSICLDKRLVKEEYVCDFSMTARMDGTRISFRSGFDDTCLRCGKERETLIHKMKDCLLAHTVLEYGGLNHKFLVGNYSNCIDCIEDMRRELDCKAVSDLITILWNIWNCRKNRIFKGLRKKPK</sequence>
<reference evidence="2 3" key="1">
    <citation type="submission" date="2023-03" db="EMBL/GenBank/DDBJ databases">
        <title>WGS of Gossypium arboreum.</title>
        <authorList>
            <person name="Yu D."/>
        </authorList>
    </citation>
    <scope>NUCLEOTIDE SEQUENCE [LARGE SCALE GENOMIC DNA]</scope>
    <source>
        <tissue evidence="2">Leaf</tissue>
    </source>
</reference>
<comment type="caution">
    <text evidence="2">The sequence shown here is derived from an EMBL/GenBank/DDBJ whole genome shotgun (WGS) entry which is preliminary data.</text>
</comment>
<accession>A0ABR0NZE5</accession>